<evidence type="ECO:0000313" key="2">
    <source>
        <dbReference type="Proteomes" id="UP001209540"/>
    </source>
</evidence>
<dbReference type="Proteomes" id="UP001209540">
    <property type="component" value="Unassembled WGS sequence"/>
</dbReference>
<proteinExistence type="predicted"/>
<gene>
    <name evidence="1" type="ORF">BDA99DRAFT_544591</name>
</gene>
<evidence type="ECO:0000313" key="1">
    <source>
        <dbReference type="EMBL" id="KAI9243168.1"/>
    </source>
</evidence>
<dbReference type="AlphaFoldDB" id="A0AAD5JYJ2"/>
<organism evidence="1 2">
    <name type="scientific">Phascolomyces articulosus</name>
    <dbReference type="NCBI Taxonomy" id="60185"/>
    <lineage>
        <taxon>Eukaryota</taxon>
        <taxon>Fungi</taxon>
        <taxon>Fungi incertae sedis</taxon>
        <taxon>Mucoromycota</taxon>
        <taxon>Mucoromycotina</taxon>
        <taxon>Mucoromycetes</taxon>
        <taxon>Mucorales</taxon>
        <taxon>Lichtheimiaceae</taxon>
        <taxon>Phascolomyces</taxon>
    </lineage>
</organism>
<accession>A0AAD5JYJ2</accession>
<keyword evidence="2" id="KW-1185">Reference proteome</keyword>
<name>A0AAD5JYJ2_9FUNG</name>
<sequence length="162" mass="18757">MKIGKKYILILYTHKEYPAPYIEIEKGLILLYHLISGYTNGYDSTIEYDKPDIEYQKKWSYKLKKSGIRTQVLADINDIVISVSKSELCRSSSDGGFNFPSEYKLFDIVYNDNINESDNNVNNMLLDTSDIENNKIKWKGYKKSTTSIIIKKISMDNVVMII</sequence>
<reference evidence="1" key="2">
    <citation type="submission" date="2023-02" db="EMBL/GenBank/DDBJ databases">
        <authorList>
            <consortium name="DOE Joint Genome Institute"/>
            <person name="Mondo S.J."/>
            <person name="Chang Y."/>
            <person name="Wang Y."/>
            <person name="Ahrendt S."/>
            <person name="Andreopoulos W."/>
            <person name="Barry K."/>
            <person name="Beard J."/>
            <person name="Benny G.L."/>
            <person name="Blankenship S."/>
            <person name="Bonito G."/>
            <person name="Cuomo C."/>
            <person name="Desiro A."/>
            <person name="Gervers K.A."/>
            <person name="Hundley H."/>
            <person name="Kuo A."/>
            <person name="LaButti K."/>
            <person name="Lang B.F."/>
            <person name="Lipzen A."/>
            <person name="O'Donnell K."/>
            <person name="Pangilinan J."/>
            <person name="Reynolds N."/>
            <person name="Sandor L."/>
            <person name="Smith M.W."/>
            <person name="Tsang A."/>
            <person name="Grigoriev I.V."/>
            <person name="Stajich J.E."/>
            <person name="Spatafora J.W."/>
        </authorList>
    </citation>
    <scope>NUCLEOTIDE SEQUENCE</scope>
    <source>
        <strain evidence="1">RSA 2281</strain>
    </source>
</reference>
<protein>
    <submittedName>
        <fullName evidence="1">Uncharacterized protein</fullName>
    </submittedName>
</protein>
<comment type="caution">
    <text evidence="1">The sequence shown here is derived from an EMBL/GenBank/DDBJ whole genome shotgun (WGS) entry which is preliminary data.</text>
</comment>
<dbReference type="EMBL" id="JAIXMP010000090">
    <property type="protein sequence ID" value="KAI9243168.1"/>
    <property type="molecule type" value="Genomic_DNA"/>
</dbReference>
<reference evidence="1" key="1">
    <citation type="journal article" date="2022" name="IScience">
        <title>Evolution of zygomycete secretomes and the origins of terrestrial fungal ecologies.</title>
        <authorList>
            <person name="Chang Y."/>
            <person name="Wang Y."/>
            <person name="Mondo S."/>
            <person name="Ahrendt S."/>
            <person name="Andreopoulos W."/>
            <person name="Barry K."/>
            <person name="Beard J."/>
            <person name="Benny G.L."/>
            <person name="Blankenship S."/>
            <person name="Bonito G."/>
            <person name="Cuomo C."/>
            <person name="Desiro A."/>
            <person name="Gervers K.A."/>
            <person name="Hundley H."/>
            <person name="Kuo A."/>
            <person name="LaButti K."/>
            <person name="Lang B.F."/>
            <person name="Lipzen A."/>
            <person name="O'Donnell K."/>
            <person name="Pangilinan J."/>
            <person name="Reynolds N."/>
            <person name="Sandor L."/>
            <person name="Smith M.E."/>
            <person name="Tsang A."/>
            <person name="Grigoriev I.V."/>
            <person name="Stajich J.E."/>
            <person name="Spatafora J.W."/>
        </authorList>
    </citation>
    <scope>NUCLEOTIDE SEQUENCE</scope>
    <source>
        <strain evidence="1">RSA 2281</strain>
    </source>
</reference>